<evidence type="ECO:0000259" key="5">
    <source>
        <dbReference type="PROSITE" id="PS50871"/>
    </source>
</evidence>
<keyword evidence="6" id="KW-1185">Reference proteome</keyword>
<dbReference type="InterPro" id="IPR050822">
    <property type="entry name" value="Cerebellin_Synaptic_Org"/>
</dbReference>
<comment type="subcellular location">
    <subcellularLocation>
        <location evidence="1">Secreted</location>
    </subcellularLocation>
</comment>
<dbReference type="AlphaFoldDB" id="A0A6J2QX24"/>
<accession>A0A6J2QX24</accession>
<organism evidence="6 7">
    <name type="scientific">Cottoperca gobio</name>
    <name type="common">Frogmouth</name>
    <name type="synonym">Aphritis gobio</name>
    <dbReference type="NCBI Taxonomy" id="56716"/>
    <lineage>
        <taxon>Eukaryota</taxon>
        <taxon>Metazoa</taxon>
        <taxon>Chordata</taxon>
        <taxon>Craniata</taxon>
        <taxon>Vertebrata</taxon>
        <taxon>Euteleostomi</taxon>
        <taxon>Actinopterygii</taxon>
        <taxon>Neopterygii</taxon>
        <taxon>Teleostei</taxon>
        <taxon>Neoteleostei</taxon>
        <taxon>Acanthomorphata</taxon>
        <taxon>Eupercaria</taxon>
        <taxon>Perciformes</taxon>
        <taxon>Notothenioidei</taxon>
        <taxon>Bovichtidae</taxon>
        <taxon>Cottoperca</taxon>
    </lineage>
</organism>
<evidence type="ECO:0000313" key="7">
    <source>
        <dbReference type="RefSeq" id="XP_029302321.1"/>
    </source>
</evidence>
<dbReference type="GO" id="GO:0099558">
    <property type="term" value="P:maintenance of synapse structure"/>
    <property type="evidence" value="ECO:0007669"/>
    <property type="project" value="TreeGrafter"/>
</dbReference>
<dbReference type="RefSeq" id="XP_029302321.1">
    <property type="nucleotide sequence ID" value="XM_029446461.1"/>
</dbReference>
<proteinExistence type="predicted"/>
<keyword evidence="3 4" id="KW-0732">Signal</keyword>
<reference evidence="7" key="1">
    <citation type="submission" date="2025-08" db="UniProtKB">
        <authorList>
            <consortium name="RefSeq"/>
        </authorList>
    </citation>
    <scope>IDENTIFICATION</scope>
</reference>
<protein>
    <submittedName>
        <fullName evidence="7">Complement C1q-like protein 4</fullName>
    </submittedName>
</protein>
<dbReference type="OrthoDB" id="6080680at2759"/>
<dbReference type="GO" id="GO:0005576">
    <property type="term" value="C:extracellular region"/>
    <property type="evidence" value="ECO:0007669"/>
    <property type="project" value="UniProtKB-SubCell"/>
</dbReference>
<evidence type="ECO:0000256" key="2">
    <source>
        <dbReference type="ARBA" id="ARBA00022525"/>
    </source>
</evidence>
<keyword evidence="2" id="KW-0964">Secreted</keyword>
<dbReference type="InterPro" id="IPR008983">
    <property type="entry name" value="Tumour_necrosis_fac-like_dom"/>
</dbReference>
<sequence length="215" mass="23601">MRAIALLCMLHAGFGQSQFIWGSATNTNVHLKDPASCGCCLMERQMQRMEEFFNEYHEELNEVLTISKTALNQMEATRSAFSVALNNDAGFNCFGPFNVSTLVVYKHIFLNLGDAYNTGIFTAPRSGVYSLALTVYSNITSRPNSSCTVMQVNGQPVAELPRQKGKDLEDSATVVVTVELKAGDKVGVNLPPGCFICDNNSHFNTFTGFLLYPSD</sequence>
<dbReference type="PANTHER" id="PTHR22923">
    <property type="entry name" value="CEREBELLIN-RELATED"/>
    <property type="match status" value="1"/>
</dbReference>
<dbReference type="GO" id="GO:0045202">
    <property type="term" value="C:synapse"/>
    <property type="evidence" value="ECO:0007669"/>
    <property type="project" value="TreeGrafter"/>
</dbReference>
<dbReference type="PROSITE" id="PS50871">
    <property type="entry name" value="C1Q"/>
    <property type="match status" value="1"/>
</dbReference>
<evidence type="ECO:0000256" key="1">
    <source>
        <dbReference type="ARBA" id="ARBA00004613"/>
    </source>
</evidence>
<dbReference type="SMART" id="SM00110">
    <property type="entry name" value="C1Q"/>
    <property type="match status" value="1"/>
</dbReference>
<feature type="chain" id="PRO_5027104480" evidence="4">
    <location>
        <begin position="18"/>
        <end position="215"/>
    </location>
</feature>
<dbReference type="InterPro" id="IPR001073">
    <property type="entry name" value="C1q_dom"/>
</dbReference>
<dbReference type="Proteomes" id="UP000504630">
    <property type="component" value="Chromosome 13"/>
</dbReference>
<dbReference type="GeneID" id="115017769"/>
<feature type="signal peptide" evidence="4">
    <location>
        <begin position="1"/>
        <end position="17"/>
    </location>
</feature>
<dbReference type="PANTHER" id="PTHR22923:SF103">
    <property type="entry name" value="CEREBELLIN 20-RELATED"/>
    <property type="match status" value="1"/>
</dbReference>
<dbReference type="KEGG" id="cgob:115017769"/>
<dbReference type="InParanoid" id="A0A6J2QX24"/>
<feature type="domain" description="C1q" evidence="5">
    <location>
        <begin position="74"/>
        <end position="215"/>
    </location>
</feature>
<gene>
    <name evidence="7" type="primary">LOC115017769</name>
</gene>
<dbReference type="Pfam" id="PF00386">
    <property type="entry name" value="C1q"/>
    <property type="match status" value="1"/>
</dbReference>
<dbReference type="Gene3D" id="2.60.120.40">
    <property type="match status" value="1"/>
</dbReference>
<name>A0A6J2QX24_COTGO</name>
<evidence type="ECO:0000256" key="3">
    <source>
        <dbReference type="ARBA" id="ARBA00022729"/>
    </source>
</evidence>
<evidence type="ECO:0000256" key="4">
    <source>
        <dbReference type="SAM" id="SignalP"/>
    </source>
</evidence>
<evidence type="ECO:0000313" key="6">
    <source>
        <dbReference type="Proteomes" id="UP000504630"/>
    </source>
</evidence>
<dbReference type="SUPFAM" id="SSF49842">
    <property type="entry name" value="TNF-like"/>
    <property type="match status" value="1"/>
</dbReference>